<dbReference type="Proteomes" id="UP000628442">
    <property type="component" value="Unassembled WGS sequence"/>
</dbReference>
<evidence type="ECO:0000256" key="3">
    <source>
        <dbReference type="ARBA" id="ARBA00022840"/>
    </source>
</evidence>
<reference evidence="6" key="3">
    <citation type="submission" date="2022-12" db="EMBL/GenBank/DDBJ databases">
        <authorList>
            <person name="Sun Q."/>
            <person name="Kim S."/>
        </authorList>
    </citation>
    <scope>NUCLEOTIDE SEQUENCE</scope>
    <source>
        <strain evidence="6">KCTC 12343</strain>
    </source>
</reference>
<keyword evidence="3 4" id="KW-0067">ATP-binding</keyword>
<dbReference type="InterPro" id="IPR052032">
    <property type="entry name" value="ATP-dep_AA_Ligase"/>
</dbReference>
<dbReference type="Gene3D" id="3.40.50.20">
    <property type="match status" value="1"/>
</dbReference>
<protein>
    <recommendedName>
        <fullName evidence="5">ATP-grasp domain-containing protein</fullName>
    </recommendedName>
</protein>
<dbReference type="AlphaFoldDB" id="A0A411X3F0"/>
<evidence type="ECO:0000313" key="6">
    <source>
        <dbReference type="EMBL" id="GGY50776.1"/>
    </source>
</evidence>
<dbReference type="SUPFAM" id="SSF56059">
    <property type="entry name" value="Glutathione synthetase ATP-binding domain-like"/>
    <property type="match status" value="1"/>
</dbReference>
<reference evidence="7 8" key="2">
    <citation type="submission" date="2019-02" db="EMBL/GenBank/DDBJ databases">
        <title>Draft Genome Sequences of Six Type Strains of the Genus Massilia.</title>
        <authorList>
            <person name="Miess H."/>
            <person name="Frediansyhah A."/>
            <person name="Gross H."/>
        </authorList>
    </citation>
    <scope>NUCLEOTIDE SEQUENCE [LARGE SCALE GENOMIC DNA]</scope>
    <source>
        <strain evidence="7 8">DSM 17472</strain>
    </source>
</reference>
<keyword evidence="8" id="KW-1185">Reference proteome</keyword>
<proteinExistence type="predicted"/>
<accession>A0A411X3F0</accession>
<dbReference type="RefSeq" id="WP_131147627.1">
    <property type="nucleotide sequence ID" value="NZ_BMWV01000008.1"/>
</dbReference>
<evidence type="ECO:0000259" key="5">
    <source>
        <dbReference type="PROSITE" id="PS50975"/>
    </source>
</evidence>
<dbReference type="GO" id="GO:0005524">
    <property type="term" value="F:ATP binding"/>
    <property type="evidence" value="ECO:0007669"/>
    <property type="project" value="UniProtKB-UniRule"/>
</dbReference>
<evidence type="ECO:0000313" key="7">
    <source>
        <dbReference type="EMBL" id="QBI03529.1"/>
    </source>
</evidence>
<dbReference type="PANTHER" id="PTHR43585:SF2">
    <property type="entry name" value="ATP-GRASP ENZYME FSQD"/>
    <property type="match status" value="1"/>
</dbReference>
<dbReference type="Pfam" id="PF15632">
    <property type="entry name" value="ATPgrasp_Ter"/>
    <property type="match status" value="1"/>
</dbReference>
<dbReference type="Proteomes" id="UP000292307">
    <property type="component" value="Chromosome"/>
</dbReference>
<evidence type="ECO:0000313" key="9">
    <source>
        <dbReference type="Proteomes" id="UP000628442"/>
    </source>
</evidence>
<dbReference type="GO" id="GO:0016874">
    <property type="term" value="F:ligase activity"/>
    <property type="evidence" value="ECO:0007669"/>
    <property type="project" value="UniProtKB-KW"/>
</dbReference>
<evidence type="ECO:0000256" key="2">
    <source>
        <dbReference type="ARBA" id="ARBA00022741"/>
    </source>
</evidence>
<dbReference type="GO" id="GO:0046872">
    <property type="term" value="F:metal ion binding"/>
    <property type="evidence" value="ECO:0007669"/>
    <property type="project" value="InterPro"/>
</dbReference>
<dbReference type="Gene3D" id="3.30.470.20">
    <property type="entry name" value="ATP-grasp fold, B domain"/>
    <property type="match status" value="1"/>
</dbReference>
<dbReference type="PROSITE" id="PS00867">
    <property type="entry name" value="CPSASE_2"/>
    <property type="match status" value="1"/>
</dbReference>
<dbReference type="InterPro" id="IPR005479">
    <property type="entry name" value="CPAse_ATP-bd"/>
</dbReference>
<organism evidence="6 9">
    <name type="scientific">Pseudoduganella albidiflava</name>
    <dbReference type="NCBI Taxonomy" id="321983"/>
    <lineage>
        <taxon>Bacteria</taxon>
        <taxon>Pseudomonadati</taxon>
        <taxon>Pseudomonadota</taxon>
        <taxon>Betaproteobacteria</taxon>
        <taxon>Burkholderiales</taxon>
        <taxon>Oxalobacteraceae</taxon>
        <taxon>Telluria group</taxon>
        <taxon>Pseudoduganella</taxon>
    </lineage>
</organism>
<feature type="domain" description="ATP-grasp" evidence="5">
    <location>
        <begin position="113"/>
        <end position="320"/>
    </location>
</feature>
<dbReference type="EMBL" id="BMWV01000008">
    <property type="protein sequence ID" value="GGY50776.1"/>
    <property type="molecule type" value="Genomic_DNA"/>
</dbReference>
<dbReference type="PROSITE" id="PS50975">
    <property type="entry name" value="ATP_GRASP"/>
    <property type="match status" value="1"/>
</dbReference>
<dbReference type="InterPro" id="IPR011761">
    <property type="entry name" value="ATP-grasp"/>
</dbReference>
<dbReference type="OrthoDB" id="9803907at2"/>
<keyword evidence="2 4" id="KW-0547">Nucleotide-binding</keyword>
<dbReference type="PANTHER" id="PTHR43585">
    <property type="entry name" value="FUMIPYRROLE BIOSYNTHESIS PROTEIN C"/>
    <property type="match status" value="1"/>
</dbReference>
<evidence type="ECO:0000313" key="8">
    <source>
        <dbReference type="Proteomes" id="UP000292307"/>
    </source>
</evidence>
<gene>
    <name evidence="7" type="ORF">EYF70_23920</name>
    <name evidence="6" type="ORF">GCM10007387_36380</name>
</gene>
<name>A0A411X3F0_9BURK</name>
<evidence type="ECO:0000256" key="4">
    <source>
        <dbReference type="PROSITE-ProRule" id="PRU00409"/>
    </source>
</evidence>
<dbReference type="EMBL" id="CP036401">
    <property type="protein sequence ID" value="QBI03529.1"/>
    <property type="molecule type" value="Genomic_DNA"/>
</dbReference>
<keyword evidence="1" id="KW-0436">Ligase</keyword>
<reference evidence="6" key="1">
    <citation type="journal article" date="2014" name="Int. J. Syst. Evol. Microbiol.">
        <title>Complete genome sequence of Corynebacterium casei LMG S-19264T (=DSM 44701T), isolated from a smear-ripened cheese.</title>
        <authorList>
            <consortium name="US DOE Joint Genome Institute (JGI-PGF)"/>
            <person name="Walter F."/>
            <person name="Albersmeier A."/>
            <person name="Kalinowski J."/>
            <person name="Ruckert C."/>
        </authorList>
    </citation>
    <scope>NUCLEOTIDE SEQUENCE</scope>
    <source>
        <strain evidence="6">KCTC 12343</strain>
    </source>
</reference>
<evidence type="ECO:0000256" key="1">
    <source>
        <dbReference type="ARBA" id="ARBA00022598"/>
    </source>
</evidence>
<sequence>MRVWYNRTFSSIYNAMTLIRQHDRAGRYHLLYTAGSRTVAAGAAHAFEPEPPLKGDEYLEWCLDFCQRRDIGIFVPHREAALVSAARERFAAVGTRVMAVASADVLALLHDKERFYATVDLPMAPPPETVPFTTAAQFDAGHASLRAKYPQLCVKPSKSVYGLGFALLDEERSSAQILMAGDQYQIGLDDFRNGLQGLGEFRTMLLMEFLEGLEYSVDCLADNGRLVCAVPRRKLLKPGAGQVIDPQPVILEAVTRLAAAYGLNAVFNVQFRVSSGRMRLLEINPRMSGGVGMACMAGPALPWLALAGFDRGYEHLEIPEVRAGMRVGEWQHAVELEGAQ</sequence>